<comment type="cofactor">
    <cofactor evidence="1">
        <name>heme c</name>
        <dbReference type="ChEBI" id="CHEBI:61717"/>
    </cofactor>
</comment>
<evidence type="ECO:0000256" key="7">
    <source>
        <dbReference type="ARBA" id="ARBA00023004"/>
    </source>
</evidence>
<evidence type="ECO:0000256" key="8">
    <source>
        <dbReference type="PROSITE-ProRule" id="PRU00433"/>
    </source>
</evidence>
<dbReference type="Pfam" id="PF20256">
    <property type="entry name" value="MoCoBD_2"/>
    <property type="match status" value="2"/>
</dbReference>
<evidence type="ECO:0000313" key="11">
    <source>
        <dbReference type="Proteomes" id="UP000220394"/>
    </source>
</evidence>
<dbReference type="Pfam" id="PF13442">
    <property type="entry name" value="Cytochrome_CBB3"/>
    <property type="match status" value="1"/>
</dbReference>
<dbReference type="GO" id="GO:0020037">
    <property type="term" value="F:heme binding"/>
    <property type="evidence" value="ECO:0007669"/>
    <property type="project" value="InterPro"/>
</dbReference>
<keyword evidence="7 8" id="KW-0408">Iron</keyword>
<dbReference type="InterPro" id="IPR046867">
    <property type="entry name" value="AldOxase/xan_DH_MoCoBD2"/>
</dbReference>
<dbReference type="SMART" id="SM01008">
    <property type="entry name" value="Ald_Xan_dh_C"/>
    <property type="match status" value="1"/>
</dbReference>
<feature type="domain" description="Cytochrome c" evidence="9">
    <location>
        <begin position="963"/>
        <end position="1071"/>
    </location>
</feature>
<dbReference type="Proteomes" id="UP000220394">
    <property type="component" value="Chromosome"/>
</dbReference>
<dbReference type="Pfam" id="PF00034">
    <property type="entry name" value="Cytochrom_C"/>
    <property type="match status" value="1"/>
</dbReference>
<dbReference type="InterPro" id="IPR036856">
    <property type="entry name" value="Ald_Oxase/Xan_DH_a/b_sf"/>
</dbReference>
<dbReference type="GO" id="GO:0009055">
    <property type="term" value="F:electron transfer activity"/>
    <property type="evidence" value="ECO:0007669"/>
    <property type="project" value="InterPro"/>
</dbReference>
<dbReference type="GO" id="GO:0016491">
    <property type="term" value="F:oxidoreductase activity"/>
    <property type="evidence" value="ECO:0007669"/>
    <property type="project" value="InterPro"/>
</dbReference>
<organism evidence="10 11">
    <name type="scientific">Acetobacter tropicalis</name>
    <dbReference type="NCBI Taxonomy" id="104102"/>
    <lineage>
        <taxon>Bacteria</taxon>
        <taxon>Pseudomonadati</taxon>
        <taxon>Pseudomonadota</taxon>
        <taxon>Alphaproteobacteria</taxon>
        <taxon>Acetobacterales</taxon>
        <taxon>Acetobacteraceae</taxon>
        <taxon>Acetobacter</taxon>
    </lineage>
</organism>
<evidence type="ECO:0000256" key="4">
    <source>
        <dbReference type="ARBA" id="ARBA00022660"/>
    </source>
</evidence>
<evidence type="ECO:0000256" key="6">
    <source>
        <dbReference type="ARBA" id="ARBA00022982"/>
    </source>
</evidence>
<dbReference type="KEGG" id="ato:CIW82_09420"/>
<dbReference type="PROSITE" id="PS51007">
    <property type="entry name" value="CYTC"/>
    <property type="match status" value="3"/>
</dbReference>
<dbReference type="Gene3D" id="1.10.760.10">
    <property type="entry name" value="Cytochrome c-like domain"/>
    <property type="match status" value="3"/>
</dbReference>
<evidence type="ECO:0000313" key="10">
    <source>
        <dbReference type="EMBL" id="ATJ92546.1"/>
    </source>
</evidence>
<dbReference type="EMBL" id="CP022699">
    <property type="protein sequence ID" value="ATJ92546.1"/>
    <property type="molecule type" value="Genomic_DNA"/>
</dbReference>
<dbReference type="GO" id="GO:0005506">
    <property type="term" value="F:iron ion binding"/>
    <property type="evidence" value="ECO:0007669"/>
    <property type="project" value="InterPro"/>
</dbReference>
<evidence type="ECO:0000256" key="2">
    <source>
        <dbReference type="ARBA" id="ARBA00022448"/>
    </source>
</evidence>
<name>A0A291PMA0_9PROT</name>
<keyword evidence="3 8" id="KW-0349">Heme</keyword>
<dbReference type="InterPro" id="IPR036909">
    <property type="entry name" value="Cyt_c-like_dom_sf"/>
</dbReference>
<dbReference type="InterPro" id="IPR008274">
    <property type="entry name" value="AldOxase/xan_DH_MoCoBD1"/>
</dbReference>
<dbReference type="AlphaFoldDB" id="A0A291PMA0"/>
<dbReference type="InterPro" id="IPR008168">
    <property type="entry name" value="Cyt_C_IC"/>
</dbReference>
<dbReference type="SUPFAM" id="SSF56003">
    <property type="entry name" value="Molybdenum cofactor-binding domain"/>
    <property type="match status" value="2"/>
</dbReference>
<keyword evidence="6" id="KW-0249">Electron transport</keyword>
<gene>
    <name evidence="10" type="ORF">CIW82_09420</name>
</gene>
<keyword evidence="5 8" id="KW-0479">Metal-binding</keyword>
<protein>
    <submittedName>
        <fullName evidence="10">Aldehyde dehydrogenase</fullName>
    </submittedName>
</protein>
<dbReference type="InterPro" id="IPR009056">
    <property type="entry name" value="Cyt_c-like_dom"/>
</dbReference>
<keyword evidence="2" id="KW-0813">Transport</keyword>
<dbReference type="PRINTS" id="PR00605">
    <property type="entry name" value="CYTCHROMECIC"/>
</dbReference>
<feature type="domain" description="Cytochrome c" evidence="9">
    <location>
        <begin position="818"/>
        <end position="921"/>
    </location>
</feature>
<dbReference type="Gene3D" id="3.30.365.10">
    <property type="entry name" value="Aldehyde oxidase/xanthine dehydrogenase, molybdopterin binding domain"/>
    <property type="match status" value="4"/>
</dbReference>
<evidence type="ECO:0000256" key="3">
    <source>
        <dbReference type="ARBA" id="ARBA00022617"/>
    </source>
</evidence>
<sequence>MPSSFLARNPQFSDGFLAILRPPVAVEGLLARSPASSAVSQDEDVFVVVSARGGVVGYCGHVDLGTGIRTALAQIIAEELDIPFADVIMVLGDTDKAPNQGATIASETIQISAVPLRKAAAQARKIILSLAADVTGLPASGLRLDAGQVVALKPHALENPLPYEQLLQGKSLSALLDEAVEVKNPEHYTVVGKRVSRVDIPDKVTGRAVYVHDVRVPDMVHGRVIRPPYGGFDHGPFVGSSLIAVDRTSIEHIPGVLDVVVINDFVAVVAEREEQADAAARQLRVDWHTPNLPDLEDIEAALQANPSTPRVVHDQGDVEAALGQLGHRMDRTYRWPYQMHASIGPSCAVAQWAEGSLTVWSGTQNPHMLRADIALLMAMPESAITIIRHEAAGCYGRNCADDVCGDAALLARAVSRPVRVQLTRSQEHVWEPKGAAQLMQVKGGMGQGGVPSVYDFSTRYPSNVSPLLALVLTGVVPAVIPAVAQMGDRTSIPPYHYDNLRVTVHDMPPIARASWFRGVSAMPNSFAHESYIDELAAAAGEDPVAYRLKYLKDERAANLLDAVARRAQWEPRTAPPAPDPTLRFLHGRGVAYALYVHGPFPGKPAAWSAWVADVSVDRQTGQIALTRVVVGQDSGMMINPAGVQHQIHGNVIQSVSRTLREEVTFDETGVTSKDWGGYPLITFPEVPDIDVLMLEQQDKPPLGVGESASVPSAAAIANAVYAATGVRFREMPLTPEKVRSALDEKLGAYAADPLPLPQAPAPGLLPPSPTMAQKTGWKALLAAGAVASVVGGFVGSLSPWRAEIAPISRPDPTTWSEKTLEKGRQLAAAGDCAVCHTAPGGTLNGGGLPLETPFGTIYTTNITPDEETGIGRWSYSAFSRAMREGVGRTGQHLYPAFPYTAFAKMTEPDMQALYAYLMAQQPVRQTVPQTKLSFPYNIRPALAVWKTLFHDSRPFQADPAQSAEWNRGAYLAEGLGHCSACHTPRNMLGAEKWRSAWLGGGEAHGWEAPPLGNLSRSPVPWTSDDMFAYLSTGFSERHGPVAGPMAPVVAEMAQMPEQDVRAIATYVASFDTRLAPEDQPHQVVKTAEARAAATAWSGQGARVFGGSCAGCHSGQAPHMFGNRPQLSLNTNVVSARPDNLVRIILHGIPASTLPGAGSMPAFAGSLSDEQISDLVRYIRQTFAASSPAWEEVETTVRRIRAASLHVPTGDAVVHQP</sequence>
<dbReference type="SUPFAM" id="SSF46626">
    <property type="entry name" value="Cytochrome c"/>
    <property type="match status" value="3"/>
</dbReference>
<reference evidence="10 11" key="1">
    <citation type="submission" date="2017-08" db="EMBL/GenBank/DDBJ databases">
        <title>Complete Genome Sequence of Acetobacter tropicalis Oregon-R-modENCODE STRAIN BDGP1, an acetic acid bacterium isolated from Drosophila melanogaster gut.</title>
        <authorList>
            <person name="Wan K.H."/>
            <person name="Yu C."/>
            <person name="Park S."/>
            <person name="Hammonds A.S."/>
            <person name="Booth B.W."/>
            <person name="Celniker S.E."/>
        </authorList>
    </citation>
    <scope>NUCLEOTIDE SEQUENCE [LARGE SCALE GENOMIC DNA]</scope>
    <source>
        <strain evidence="10 11">BDGP1</strain>
    </source>
</reference>
<accession>A0A291PMA0</accession>
<evidence type="ECO:0000259" key="9">
    <source>
        <dbReference type="PROSITE" id="PS51007"/>
    </source>
</evidence>
<dbReference type="PANTHER" id="PTHR47495:SF1">
    <property type="entry name" value="BLL3820 PROTEIN"/>
    <property type="match status" value="1"/>
</dbReference>
<proteinExistence type="predicted"/>
<dbReference type="InterPro" id="IPR000674">
    <property type="entry name" value="Ald_Oxase/Xan_DH_a/b"/>
</dbReference>
<evidence type="ECO:0000256" key="5">
    <source>
        <dbReference type="ARBA" id="ARBA00022723"/>
    </source>
</evidence>
<dbReference type="Pfam" id="PF02738">
    <property type="entry name" value="MoCoBD_1"/>
    <property type="match status" value="1"/>
</dbReference>
<dbReference type="Gene3D" id="3.90.1170.50">
    <property type="entry name" value="Aldehyde oxidase/xanthine dehydrogenase, a/b hammerhead"/>
    <property type="match status" value="2"/>
</dbReference>
<dbReference type="SUPFAM" id="SSF54665">
    <property type="entry name" value="CO dehydrogenase molybdoprotein N-domain-like"/>
    <property type="match status" value="1"/>
</dbReference>
<dbReference type="InterPro" id="IPR037165">
    <property type="entry name" value="AldOxase/xan_DH_Mopterin-bd_sf"/>
</dbReference>
<dbReference type="PANTHER" id="PTHR47495">
    <property type="entry name" value="ALDEHYDE DEHYDROGENASE"/>
    <property type="match status" value="1"/>
</dbReference>
<keyword evidence="4" id="KW-0679">Respiratory chain</keyword>
<feature type="domain" description="Cytochrome c" evidence="9">
    <location>
        <begin position="1095"/>
        <end position="1182"/>
    </location>
</feature>
<dbReference type="InterPro" id="IPR052516">
    <property type="entry name" value="N-heterocyclic_Hydroxylase"/>
</dbReference>
<evidence type="ECO:0000256" key="1">
    <source>
        <dbReference type="ARBA" id="ARBA00001926"/>
    </source>
</evidence>